<dbReference type="NCBIfam" id="NF041384">
    <property type="entry name" value="YHS_seleno_dom"/>
    <property type="match status" value="1"/>
</dbReference>
<evidence type="ECO:0000313" key="1">
    <source>
        <dbReference type="EMBL" id="GAA4415732.1"/>
    </source>
</evidence>
<dbReference type="Proteomes" id="UP001500936">
    <property type="component" value="Unassembled WGS sequence"/>
</dbReference>
<evidence type="ECO:0008006" key="3">
    <source>
        <dbReference type="Google" id="ProtNLM"/>
    </source>
</evidence>
<evidence type="ECO:0000313" key="2">
    <source>
        <dbReference type="Proteomes" id="UP001500936"/>
    </source>
</evidence>
<reference evidence="2" key="1">
    <citation type="journal article" date="2019" name="Int. J. Syst. Evol. Microbiol.">
        <title>The Global Catalogue of Microorganisms (GCM) 10K type strain sequencing project: providing services to taxonomists for standard genome sequencing and annotation.</title>
        <authorList>
            <consortium name="The Broad Institute Genomics Platform"/>
            <consortium name="The Broad Institute Genome Sequencing Center for Infectious Disease"/>
            <person name="Wu L."/>
            <person name="Ma J."/>
        </authorList>
    </citation>
    <scope>NUCLEOTIDE SEQUENCE [LARGE SCALE GENOMIC DNA]</scope>
    <source>
        <strain evidence="2">JCM 17925</strain>
    </source>
</reference>
<comment type="caution">
    <text evidence="1">The sequence shown here is derived from an EMBL/GenBank/DDBJ whole genome shotgun (WGS) entry which is preliminary data.</text>
</comment>
<dbReference type="RefSeq" id="WP_345270452.1">
    <property type="nucleotide sequence ID" value="NZ_BAABHB010000013.1"/>
</dbReference>
<proteinExistence type="predicted"/>
<accession>A0ABP8KSZ0</accession>
<gene>
    <name evidence="1" type="ORF">GCM10023187_46490</name>
</gene>
<keyword evidence="2" id="KW-1185">Reference proteome</keyword>
<name>A0ABP8KSZ0_9BACT</name>
<sequence>MTFLHRPAGKLTAGVAVVILINILIAVSCQAQSDVPTRQKHFNVEKGLAIQGYDPVAYFVSNKAVKGLPQHALTYKNITYRFASQANLDAFQKSPDKYEPTYGGWCAYAMGATGEKVEIDPETFKIKDGKLYLFYHSTFNNTLPKWNRDEANLQKKADVNWSKAVASK</sequence>
<protein>
    <recommendedName>
        <fullName evidence="3">YHS domain-containing protein</fullName>
    </recommendedName>
</protein>
<dbReference type="PROSITE" id="PS51257">
    <property type="entry name" value="PROKAR_LIPOPROTEIN"/>
    <property type="match status" value="1"/>
</dbReference>
<dbReference type="EMBL" id="BAABHB010000013">
    <property type="protein sequence ID" value="GAA4415732.1"/>
    <property type="molecule type" value="Genomic_DNA"/>
</dbReference>
<organism evidence="1 2">
    <name type="scientific">Nibrella viscosa</name>
    <dbReference type="NCBI Taxonomy" id="1084524"/>
    <lineage>
        <taxon>Bacteria</taxon>
        <taxon>Pseudomonadati</taxon>
        <taxon>Bacteroidota</taxon>
        <taxon>Cytophagia</taxon>
        <taxon>Cytophagales</taxon>
        <taxon>Spirosomataceae</taxon>
        <taxon>Nibrella</taxon>
    </lineage>
</organism>